<feature type="domain" description="Helix-hairpin-helix DNA-binding motif class 1" evidence="7">
    <location>
        <begin position="107"/>
        <end position="126"/>
    </location>
</feature>
<evidence type="ECO:0000256" key="5">
    <source>
        <dbReference type="ARBA" id="ARBA00023204"/>
    </source>
</evidence>
<dbReference type="AlphaFoldDB" id="A0A1F6D1L8"/>
<reference evidence="8 9" key="1">
    <citation type="journal article" date="2016" name="Nat. Commun.">
        <title>Thousands of microbial genomes shed light on interconnected biogeochemical processes in an aquifer system.</title>
        <authorList>
            <person name="Anantharaman K."/>
            <person name="Brown C.T."/>
            <person name="Hug L.A."/>
            <person name="Sharon I."/>
            <person name="Castelle C.J."/>
            <person name="Probst A.J."/>
            <person name="Thomas B.C."/>
            <person name="Singh A."/>
            <person name="Wilkins M.J."/>
            <person name="Karaoz U."/>
            <person name="Brodie E.L."/>
            <person name="Williams K.H."/>
            <person name="Hubbard S.S."/>
            <person name="Banfield J.F."/>
        </authorList>
    </citation>
    <scope>NUCLEOTIDE SEQUENCE [LARGE SCALE GENOMIC DNA]</scope>
</reference>
<dbReference type="EMBL" id="MFLC01000011">
    <property type="protein sequence ID" value="OGG55191.1"/>
    <property type="molecule type" value="Genomic_DNA"/>
</dbReference>
<dbReference type="SUPFAM" id="SSF47781">
    <property type="entry name" value="RuvA domain 2-like"/>
    <property type="match status" value="1"/>
</dbReference>
<comment type="caution">
    <text evidence="6">Lacks conserved residue(s) required for the propagation of feature annotation.</text>
</comment>
<proteinExistence type="inferred from homology"/>
<dbReference type="Pfam" id="PF01330">
    <property type="entry name" value="RuvA_N"/>
    <property type="match status" value="1"/>
</dbReference>
<dbReference type="GO" id="GO:0048476">
    <property type="term" value="C:Holliday junction resolvase complex"/>
    <property type="evidence" value="ECO:0007669"/>
    <property type="project" value="UniProtKB-UniRule"/>
</dbReference>
<accession>A0A1F6D1L8</accession>
<keyword evidence="8" id="KW-0378">Hydrolase</keyword>
<evidence type="ECO:0000313" key="9">
    <source>
        <dbReference type="Proteomes" id="UP000177659"/>
    </source>
</evidence>
<feature type="region of interest" description="Domain III" evidence="6">
    <location>
        <begin position="146"/>
        <end position="189"/>
    </location>
</feature>
<comment type="subcellular location">
    <subcellularLocation>
        <location evidence="6">Cytoplasm</location>
    </subcellularLocation>
</comment>
<dbReference type="GO" id="GO:0009378">
    <property type="term" value="F:four-way junction helicase activity"/>
    <property type="evidence" value="ECO:0007669"/>
    <property type="project" value="InterPro"/>
</dbReference>
<keyword evidence="8" id="KW-0347">Helicase</keyword>
<sequence>MIASLKGIVTHSSSGFVVLDVHNVGYRVQVTEEVRGRLKIGSDALLWTHAAIRENSHELYGFQTHTDVTFFEMLISVSGIGPKSALAIMNLEQTERLAQAIARGDTSYLTKVSGIGKKSAEKIIVELRDKMLLRDGTGDNGSGDGDAIDALRTLGYSIKEAREALKSVPAEIEETGDRLKEALKLLGTK</sequence>
<dbReference type="GO" id="GO:0005524">
    <property type="term" value="F:ATP binding"/>
    <property type="evidence" value="ECO:0007669"/>
    <property type="project" value="InterPro"/>
</dbReference>
<dbReference type="InterPro" id="IPR013849">
    <property type="entry name" value="DNA_helicase_Holl-junc_RuvA_I"/>
</dbReference>
<evidence type="ECO:0000259" key="7">
    <source>
        <dbReference type="SMART" id="SM00278"/>
    </source>
</evidence>
<feature type="region of interest" description="Domain II" evidence="6">
    <location>
        <begin position="64"/>
        <end position="141"/>
    </location>
</feature>
<dbReference type="SUPFAM" id="SSF50249">
    <property type="entry name" value="Nucleic acid-binding proteins"/>
    <property type="match status" value="1"/>
</dbReference>
<keyword evidence="5 6" id="KW-0234">DNA repair</keyword>
<name>A0A1F6D1L8_9BACT</name>
<keyword evidence="3 6" id="KW-0238">DNA-binding</keyword>
<gene>
    <name evidence="6" type="primary">ruvA</name>
    <name evidence="8" type="ORF">A3D62_00195</name>
</gene>
<dbReference type="Gene3D" id="1.10.8.10">
    <property type="entry name" value="DNA helicase RuvA subunit, C-terminal domain"/>
    <property type="match status" value="1"/>
</dbReference>
<dbReference type="InterPro" id="IPR010994">
    <property type="entry name" value="RuvA_2-like"/>
</dbReference>
<dbReference type="Proteomes" id="UP000177659">
    <property type="component" value="Unassembled WGS sequence"/>
</dbReference>
<keyword evidence="1 6" id="KW-0963">Cytoplasm</keyword>
<evidence type="ECO:0000256" key="3">
    <source>
        <dbReference type="ARBA" id="ARBA00023125"/>
    </source>
</evidence>
<feature type="domain" description="Helix-hairpin-helix DNA-binding motif class 1" evidence="7">
    <location>
        <begin position="72"/>
        <end position="91"/>
    </location>
</feature>
<organism evidence="8 9">
    <name type="scientific">Candidatus Kaiserbacteria bacterium RIFCSPHIGHO2_02_FULL_49_11</name>
    <dbReference type="NCBI Taxonomy" id="1798489"/>
    <lineage>
        <taxon>Bacteria</taxon>
        <taxon>Candidatus Kaiseribacteriota</taxon>
    </lineage>
</organism>
<comment type="similarity">
    <text evidence="6">Belongs to the RuvA family.</text>
</comment>
<evidence type="ECO:0000256" key="1">
    <source>
        <dbReference type="ARBA" id="ARBA00022490"/>
    </source>
</evidence>
<keyword evidence="2 6" id="KW-0227">DNA damage</keyword>
<dbReference type="SMART" id="SM00278">
    <property type="entry name" value="HhH1"/>
    <property type="match status" value="2"/>
</dbReference>
<comment type="caution">
    <text evidence="8">The sequence shown here is derived from an EMBL/GenBank/DDBJ whole genome shotgun (WGS) entry which is preliminary data.</text>
</comment>
<dbReference type="InterPro" id="IPR036267">
    <property type="entry name" value="RuvA_C_sf"/>
</dbReference>
<dbReference type="InterPro" id="IPR012340">
    <property type="entry name" value="NA-bd_OB-fold"/>
</dbReference>
<evidence type="ECO:0000256" key="2">
    <source>
        <dbReference type="ARBA" id="ARBA00022763"/>
    </source>
</evidence>
<dbReference type="CDD" id="cd14332">
    <property type="entry name" value="UBA_RuvA_C"/>
    <property type="match status" value="1"/>
</dbReference>
<dbReference type="GO" id="GO:0006281">
    <property type="term" value="P:DNA repair"/>
    <property type="evidence" value="ECO:0007669"/>
    <property type="project" value="UniProtKB-UniRule"/>
</dbReference>
<dbReference type="Pfam" id="PF07499">
    <property type="entry name" value="RuvA_C"/>
    <property type="match status" value="1"/>
</dbReference>
<dbReference type="Pfam" id="PF14520">
    <property type="entry name" value="HHH_5"/>
    <property type="match status" value="1"/>
</dbReference>
<comment type="subunit">
    <text evidence="6">Homotetramer. Forms an RuvA(8)-RuvB(12)-Holliday junction (HJ) complex. HJ DNA is sandwiched between 2 RuvA tetramers; dsDNA enters through RuvA and exits via RuvB. An RuvB hexamer assembles on each DNA strand where it exits the tetramer. Each RuvB hexamer is contacted by two RuvA subunits (via domain III) on 2 adjacent RuvB subunits; this complex drives branch migration. In the full resolvosome a probable DNA-RuvA(4)-RuvB(12)-RuvC(2) complex forms which resolves the HJ.</text>
</comment>
<keyword evidence="8" id="KW-0547">Nucleotide-binding</keyword>
<dbReference type="GO" id="GO:0006310">
    <property type="term" value="P:DNA recombination"/>
    <property type="evidence" value="ECO:0007669"/>
    <property type="project" value="UniProtKB-UniRule"/>
</dbReference>
<dbReference type="InterPro" id="IPR003583">
    <property type="entry name" value="Hlx-hairpin-Hlx_DNA-bd_motif"/>
</dbReference>
<dbReference type="NCBIfam" id="TIGR00084">
    <property type="entry name" value="ruvA"/>
    <property type="match status" value="1"/>
</dbReference>
<keyword evidence="8" id="KW-0067">ATP-binding</keyword>
<dbReference type="GO" id="GO:0000400">
    <property type="term" value="F:four-way junction DNA binding"/>
    <property type="evidence" value="ECO:0007669"/>
    <property type="project" value="UniProtKB-UniRule"/>
</dbReference>
<evidence type="ECO:0000256" key="6">
    <source>
        <dbReference type="HAMAP-Rule" id="MF_00031"/>
    </source>
</evidence>
<dbReference type="Gene3D" id="1.10.150.20">
    <property type="entry name" value="5' to 3' exonuclease, C-terminal subdomain"/>
    <property type="match status" value="1"/>
</dbReference>
<evidence type="ECO:0000256" key="4">
    <source>
        <dbReference type="ARBA" id="ARBA00023172"/>
    </source>
</evidence>
<dbReference type="Gene3D" id="2.40.50.140">
    <property type="entry name" value="Nucleic acid-binding proteins"/>
    <property type="match status" value="1"/>
</dbReference>
<dbReference type="InterPro" id="IPR011114">
    <property type="entry name" value="RuvA_C"/>
</dbReference>
<dbReference type="SUPFAM" id="SSF46929">
    <property type="entry name" value="DNA helicase RuvA subunit, C-terminal domain"/>
    <property type="match status" value="1"/>
</dbReference>
<dbReference type="HAMAP" id="MF_00031">
    <property type="entry name" value="DNA_HJ_migration_RuvA"/>
    <property type="match status" value="1"/>
</dbReference>
<evidence type="ECO:0000313" key="8">
    <source>
        <dbReference type="EMBL" id="OGG55191.1"/>
    </source>
</evidence>
<keyword evidence="4 6" id="KW-0233">DNA recombination</keyword>
<comment type="domain">
    <text evidence="6">Has three domains with a flexible linker between the domains II and III and assumes an 'L' shape. Domain III is highly mobile and contacts RuvB.</text>
</comment>
<comment type="function">
    <text evidence="6">The RuvA-RuvB-RuvC complex processes Holliday junction (HJ) DNA during genetic recombination and DNA repair, while the RuvA-RuvB complex plays an important role in the rescue of blocked DNA replication forks via replication fork reversal (RFR). RuvA specifically binds to HJ cruciform DNA, conferring on it an open structure. The RuvB hexamer acts as an ATP-dependent pump, pulling dsDNA into and through the RuvAB complex. HJ branch migration allows RuvC to scan DNA until it finds its consensus sequence, where it cleaves and resolves the cruciform DNA.</text>
</comment>
<dbReference type="GO" id="GO:0005737">
    <property type="term" value="C:cytoplasm"/>
    <property type="evidence" value="ECO:0007669"/>
    <property type="project" value="UniProtKB-SubCell"/>
</dbReference>
<dbReference type="InterPro" id="IPR000085">
    <property type="entry name" value="RuvA"/>
</dbReference>
<dbReference type="GO" id="GO:0009379">
    <property type="term" value="C:Holliday junction helicase complex"/>
    <property type="evidence" value="ECO:0007669"/>
    <property type="project" value="InterPro"/>
</dbReference>
<protein>
    <recommendedName>
        <fullName evidence="6">Holliday junction branch migration complex subunit RuvA</fullName>
    </recommendedName>
</protein>